<organism evidence="1 2">
    <name type="scientific">Xylaria flabelliformis</name>
    <dbReference type="NCBI Taxonomy" id="2512241"/>
    <lineage>
        <taxon>Eukaryota</taxon>
        <taxon>Fungi</taxon>
        <taxon>Dikarya</taxon>
        <taxon>Ascomycota</taxon>
        <taxon>Pezizomycotina</taxon>
        <taxon>Sordariomycetes</taxon>
        <taxon>Xylariomycetidae</taxon>
        <taxon>Xylariales</taxon>
        <taxon>Xylariaceae</taxon>
        <taxon>Xylaria</taxon>
    </lineage>
</organism>
<dbReference type="EMBL" id="VFLP01000006">
    <property type="protein sequence ID" value="TRX97296.1"/>
    <property type="molecule type" value="Genomic_DNA"/>
</dbReference>
<evidence type="ECO:0000313" key="1">
    <source>
        <dbReference type="EMBL" id="TRX97296.1"/>
    </source>
</evidence>
<accession>A0A553IAR3</accession>
<comment type="caution">
    <text evidence="1">The sequence shown here is derived from an EMBL/GenBank/DDBJ whole genome shotgun (WGS) entry which is preliminary data.</text>
</comment>
<dbReference type="AlphaFoldDB" id="A0A553IAR3"/>
<evidence type="ECO:0000313" key="2">
    <source>
        <dbReference type="Proteomes" id="UP000319160"/>
    </source>
</evidence>
<name>A0A553IAR3_9PEZI</name>
<reference evidence="2" key="1">
    <citation type="submission" date="2019-06" db="EMBL/GenBank/DDBJ databases">
        <title>Draft genome sequence of the griseofulvin-producing fungus Xylaria cubensis strain G536.</title>
        <authorList>
            <person name="Mead M.E."/>
            <person name="Raja H.A."/>
            <person name="Steenwyk J.L."/>
            <person name="Knowles S.L."/>
            <person name="Oberlies N.H."/>
            <person name="Rokas A."/>
        </authorList>
    </citation>
    <scope>NUCLEOTIDE SEQUENCE [LARGE SCALE GENOMIC DNA]</scope>
    <source>
        <strain evidence="2">G536</strain>
    </source>
</reference>
<proteinExistence type="predicted"/>
<gene>
    <name evidence="1" type="ORF">FHL15_001574</name>
</gene>
<keyword evidence="2" id="KW-1185">Reference proteome</keyword>
<dbReference type="Proteomes" id="UP000319160">
    <property type="component" value="Unassembled WGS sequence"/>
</dbReference>
<protein>
    <submittedName>
        <fullName evidence="1">Uncharacterized protein</fullName>
    </submittedName>
</protein>
<sequence length="109" mass="11569">MKDAVVQIYSLVGSSRAAAVSSDPILSVPPACCAVLDDRKPLASAGALRCSDPTLSRLIIDRRRINSQSLTHRGFTNAGTTATGSSPHPSFSVMAFSIGIPFHDLKHYD</sequence>